<dbReference type="GO" id="GO:0051493">
    <property type="term" value="P:regulation of cytoskeleton organization"/>
    <property type="evidence" value="ECO:0007669"/>
    <property type="project" value="TreeGrafter"/>
</dbReference>
<dbReference type="InterPro" id="IPR052111">
    <property type="entry name" value="Spermatogenesis_Ciliary_MAP"/>
</dbReference>
<dbReference type="AlphaFoldDB" id="A0A5J4NA36"/>
<dbReference type="GO" id="GO:0008017">
    <property type="term" value="F:microtubule binding"/>
    <property type="evidence" value="ECO:0007669"/>
    <property type="project" value="TreeGrafter"/>
</dbReference>
<keyword evidence="3" id="KW-1185">Reference proteome</keyword>
<feature type="non-terminal residue" evidence="2">
    <location>
        <position position="1"/>
    </location>
</feature>
<dbReference type="PANTHER" id="PTHR12509:SF8">
    <property type="entry name" value="SPERMATOGENESIS-ASSOCIATED PROTEIN 4"/>
    <property type="match status" value="1"/>
</dbReference>
<dbReference type="InterPro" id="IPR010441">
    <property type="entry name" value="CH_2"/>
</dbReference>
<evidence type="ECO:0000313" key="3">
    <source>
        <dbReference type="Proteomes" id="UP000324629"/>
    </source>
</evidence>
<dbReference type="Proteomes" id="UP000324629">
    <property type="component" value="Unassembled WGS sequence"/>
</dbReference>
<evidence type="ECO:0000313" key="2">
    <source>
        <dbReference type="EMBL" id="KAA3672446.1"/>
    </source>
</evidence>
<evidence type="ECO:0000259" key="1">
    <source>
        <dbReference type="Pfam" id="PF06294"/>
    </source>
</evidence>
<dbReference type="Pfam" id="PF06294">
    <property type="entry name" value="CH_2"/>
    <property type="match status" value="1"/>
</dbReference>
<protein>
    <recommendedName>
        <fullName evidence="1">CH-like domain-containing protein</fullName>
    </recommendedName>
</protein>
<dbReference type="PANTHER" id="PTHR12509">
    <property type="entry name" value="SPERMATOGENESIS-ASSOCIATED 4-RELATED"/>
    <property type="match status" value="1"/>
</dbReference>
<dbReference type="Gene3D" id="1.10.418.10">
    <property type="entry name" value="Calponin-like domain"/>
    <property type="match status" value="1"/>
</dbReference>
<reference evidence="2 3" key="1">
    <citation type="journal article" date="2019" name="Gigascience">
        <title>Whole-genome sequence of the oriental lung fluke Paragonimus westermani.</title>
        <authorList>
            <person name="Oey H."/>
            <person name="Zakrzewski M."/>
            <person name="Narain K."/>
            <person name="Devi K.R."/>
            <person name="Agatsuma T."/>
            <person name="Nawaratna S."/>
            <person name="Gobert G.N."/>
            <person name="Jones M.K."/>
            <person name="Ragan M.A."/>
            <person name="McManus D.P."/>
            <person name="Krause L."/>
        </authorList>
    </citation>
    <scope>NUCLEOTIDE SEQUENCE [LARGE SCALE GENOMIC DNA]</scope>
    <source>
        <strain evidence="2 3">IND2009</strain>
    </source>
</reference>
<dbReference type="GO" id="GO:0005930">
    <property type="term" value="C:axoneme"/>
    <property type="evidence" value="ECO:0007669"/>
    <property type="project" value="TreeGrafter"/>
</dbReference>
<dbReference type="InterPro" id="IPR036872">
    <property type="entry name" value="CH_dom_sf"/>
</dbReference>
<gene>
    <name evidence="2" type="ORF">DEA37_0009278</name>
</gene>
<feature type="domain" description="CH-like" evidence="1">
    <location>
        <begin position="2"/>
        <end position="86"/>
    </location>
</feature>
<sequence>YVANGVLVAEILHCYYPNKVQLENYVDGNSVHIRVSNWDLIRKVVISEKLIFQLCASLNLTLNSNLIDAAIHGKFGSINALLTELCETLTRKKVSKEGPAQDFTDYSYQLMLPFYARPTAARTIKNNIKSSELIEKPDMLNREKVSQILIIRHRKLREKERMDCPERFGLKSSLHNICERKIKNSKRVSPKGITRCAALDPTSEKHHEGIVLYPAQHTDFQ</sequence>
<comment type="caution">
    <text evidence="2">The sequence shown here is derived from an EMBL/GenBank/DDBJ whole genome shotgun (WGS) entry which is preliminary data.</text>
</comment>
<name>A0A5J4NA36_9TREM</name>
<proteinExistence type="predicted"/>
<accession>A0A5J4NA36</accession>
<organism evidence="2 3">
    <name type="scientific">Paragonimus westermani</name>
    <dbReference type="NCBI Taxonomy" id="34504"/>
    <lineage>
        <taxon>Eukaryota</taxon>
        <taxon>Metazoa</taxon>
        <taxon>Spiralia</taxon>
        <taxon>Lophotrochozoa</taxon>
        <taxon>Platyhelminthes</taxon>
        <taxon>Trematoda</taxon>
        <taxon>Digenea</taxon>
        <taxon>Plagiorchiida</taxon>
        <taxon>Troglotremata</taxon>
        <taxon>Troglotrematidae</taxon>
        <taxon>Paragonimus</taxon>
    </lineage>
</organism>
<dbReference type="EMBL" id="QNGE01004894">
    <property type="protein sequence ID" value="KAA3672446.1"/>
    <property type="molecule type" value="Genomic_DNA"/>
</dbReference>